<reference evidence="3" key="1">
    <citation type="submission" date="2010-08" db="EMBL/GenBank/DDBJ databases">
        <authorList>
            <consortium name="Caenorhabditis japonica Sequencing Consortium"/>
            <person name="Wilson R.K."/>
        </authorList>
    </citation>
    <scope>NUCLEOTIDE SEQUENCE [LARGE SCALE GENOMIC DNA]</scope>
    <source>
        <strain evidence="3">DF5081</strain>
    </source>
</reference>
<feature type="transmembrane region" description="Helical" evidence="1">
    <location>
        <begin position="36"/>
        <end position="56"/>
    </location>
</feature>
<reference evidence="2" key="2">
    <citation type="submission" date="2022-06" db="UniProtKB">
        <authorList>
            <consortium name="EnsemblMetazoa"/>
        </authorList>
    </citation>
    <scope>IDENTIFICATION</scope>
    <source>
        <strain evidence="2">DF5081</strain>
    </source>
</reference>
<feature type="transmembrane region" description="Helical" evidence="1">
    <location>
        <begin position="76"/>
        <end position="96"/>
    </location>
</feature>
<keyword evidence="1" id="KW-0812">Transmembrane</keyword>
<sequence length="102" mass="12079">MRSPSLNVLALSRTTRLDVPRLAKNRLIASTHWYVVFWYSFTASFLVQLFNCINFIDMADKFTERVYAVLRYREQVCDVFFVQFYLIGYKALQFLMSGYHGV</sequence>
<dbReference type="AlphaFoldDB" id="A0A8R1EKI4"/>
<name>A0A8R1EKI4_CAEJA</name>
<evidence type="ECO:0000313" key="2">
    <source>
        <dbReference type="EnsemblMetazoa" id="CJA37020.1"/>
    </source>
</evidence>
<organism evidence="2 3">
    <name type="scientific">Caenorhabditis japonica</name>
    <dbReference type="NCBI Taxonomy" id="281687"/>
    <lineage>
        <taxon>Eukaryota</taxon>
        <taxon>Metazoa</taxon>
        <taxon>Ecdysozoa</taxon>
        <taxon>Nematoda</taxon>
        <taxon>Chromadorea</taxon>
        <taxon>Rhabditida</taxon>
        <taxon>Rhabditina</taxon>
        <taxon>Rhabditomorpha</taxon>
        <taxon>Rhabditoidea</taxon>
        <taxon>Rhabditidae</taxon>
        <taxon>Peloderinae</taxon>
        <taxon>Caenorhabditis</taxon>
    </lineage>
</organism>
<keyword evidence="1" id="KW-0472">Membrane</keyword>
<dbReference type="EnsemblMetazoa" id="CJA37020.1">
    <property type="protein sequence ID" value="CJA37020.1"/>
    <property type="gene ID" value="WBGene00212867"/>
</dbReference>
<evidence type="ECO:0000256" key="1">
    <source>
        <dbReference type="SAM" id="Phobius"/>
    </source>
</evidence>
<accession>A0A8R1EKI4</accession>
<evidence type="ECO:0000313" key="3">
    <source>
        <dbReference type="Proteomes" id="UP000005237"/>
    </source>
</evidence>
<dbReference type="Proteomes" id="UP000005237">
    <property type="component" value="Unassembled WGS sequence"/>
</dbReference>
<proteinExistence type="predicted"/>
<protein>
    <submittedName>
        <fullName evidence="2">Uncharacterized protein</fullName>
    </submittedName>
</protein>
<keyword evidence="1" id="KW-1133">Transmembrane helix</keyword>
<keyword evidence="3" id="KW-1185">Reference proteome</keyword>